<evidence type="ECO:0000313" key="2">
    <source>
        <dbReference type="Proteomes" id="UP001065298"/>
    </source>
</evidence>
<evidence type="ECO:0000313" key="1">
    <source>
        <dbReference type="EMBL" id="KAI8680493.1"/>
    </source>
</evidence>
<gene>
    <name evidence="1" type="ORF">NCS57_00330500</name>
</gene>
<comment type="caution">
    <text evidence="1">The sequence shown here is derived from an EMBL/GenBank/DDBJ whole genome shotgun (WGS) entry which is preliminary data.</text>
</comment>
<proteinExistence type="predicted"/>
<reference evidence="1" key="1">
    <citation type="submission" date="2022-06" db="EMBL/GenBank/DDBJ databases">
        <title>Fusarium solani species complex genomes reveal bases of compartmentalisation and animal pathogenesis.</title>
        <authorList>
            <person name="Tsai I.J."/>
        </authorList>
    </citation>
    <scope>NUCLEOTIDE SEQUENCE</scope>
    <source>
        <strain evidence="1">Fu6.1</strain>
    </source>
</reference>
<protein>
    <submittedName>
        <fullName evidence="1">Uncharacterized protein</fullName>
    </submittedName>
</protein>
<name>A0ACC0RCH5_9HYPO</name>
<keyword evidence="2" id="KW-1185">Reference proteome</keyword>
<dbReference type="Proteomes" id="UP001065298">
    <property type="component" value="Chromosome 2"/>
</dbReference>
<sequence length="705" mass="78249">MSNNEETKNPFDFTEAGKRPRVEAYTQKPVFTVGEGVYLLKVDGSREGPTMDEEQPKPPNYHAILIGIDAYIDRPLRGCVRDIQHIKELLESQRNPMIPIDNIHTFTATWNCGDGPHLKGDPKFWPTYDNVTRELRETTFRAQKGDHVYIHYSGHGTRFEASSEFSNPSAGDLALALLGGENRDAEKPLSGHRLARALNAMVEKGLILTLVLDCCFAASFYRIGHTNVRFTPPSSYFASNSPVETSGTDPGDEPPVSKFRDVSMLPSWMMNPNGYAVLAACGPHEEATEIVQDGNHHGALSRFLYLTLQETGLGKRHKDIYYRLCSRFRASPLKQNPALYGNKDQGFFGQDNSANSPTIPVVQTGNHLILQAGRAHGIAEGDDFILYPSREANQAAESQNNTTVATATQIQPLTSALVLEQALTSPGQEYLIAEPQTRRHLQDYAVTFDPDVVNRDEGLSILYKRSFLDHGSTNGHSLSFSVTAIDGEYKISGSPGLEVRHLPIMRQDSTSPDDILAVLAHLAKYEFVKNISNASTADDFRSSIDVNITTRMGNAFGPGSVIDIEQDGTRGYMFEVKAENRGTKDLYLHVFDLGPSWQIENILRGSFETLPPVDQNRGFSGRFSKKLRTEVPNEIRDRGFRTCDDVLKVLVTSQPTSFDLFELPKIGQVGKKKSSTRNGKTEDNVAQEWAAFSFHLRTTLKLGVS</sequence>
<accession>A0ACC0RCH5</accession>
<dbReference type="EMBL" id="CM046504">
    <property type="protein sequence ID" value="KAI8680493.1"/>
    <property type="molecule type" value="Genomic_DNA"/>
</dbReference>
<organism evidence="1 2">
    <name type="scientific">Fusarium keratoplasticum</name>
    <dbReference type="NCBI Taxonomy" id="1328300"/>
    <lineage>
        <taxon>Eukaryota</taxon>
        <taxon>Fungi</taxon>
        <taxon>Dikarya</taxon>
        <taxon>Ascomycota</taxon>
        <taxon>Pezizomycotina</taxon>
        <taxon>Sordariomycetes</taxon>
        <taxon>Hypocreomycetidae</taxon>
        <taxon>Hypocreales</taxon>
        <taxon>Nectriaceae</taxon>
        <taxon>Fusarium</taxon>
        <taxon>Fusarium solani species complex</taxon>
    </lineage>
</organism>